<dbReference type="Pfam" id="PF16258">
    <property type="entry name" value="DUF4912"/>
    <property type="match status" value="1"/>
</dbReference>
<reference evidence="2 3" key="2">
    <citation type="submission" date="2019-01" db="EMBL/GenBank/DDBJ databases">
        <title>Tautonia sociabilis, a novel thermotolerant planctomycete of Isosphaeraceae family, isolated from a 4000 m deep subterranean habitat.</title>
        <authorList>
            <person name="Kovaleva O.L."/>
            <person name="Elcheninov A.G."/>
            <person name="Van Heerden E."/>
            <person name="Toshchakov S.V."/>
            <person name="Novikov A."/>
            <person name="Bonch-Osmolovskaya E.A."/>
            <person name="Kublanov I.V."/>
        </authorList>
    </citation>
    <scope>NUCLEOTIDE SEQUENCE [LARGE SCALE GENOMIC DNA]</scope>
    <source>
        <strain evidence="2 3">GM2012</strain>
    </source>
</reference>
<feature type="compositionally biased region" description="Low complexity" evidence="1">
    <location>
        <begin position="37"/>
        <end position="54"/>
    </location>
</feature>
<organism evidence="2 3">
    <name type="scientific">Tautonia sociabilis</name>
    <dbReference type="NCBI Taxonomy" id="2080755"/>
    <lineage>
        <taxon>Bacteria</taxon>
        <taxon>Pseudomonadati</taxon>
        <taxon>Planctomycetota</taxon>
        <taxon>Planctomycetia</taxon>
        <taxon>Isosphaerales</taxon>
        <taxon>Isosphaeraceae</taxon>
        <taxon>Tautonia</taxon>
    </lineage>
</organism>
<feature type="region of interest" description="Disordered" evidence="1">
    <location>
        <begin position="37"/>
        <end position="92"/>
    </location>
</feature>
<dbReference type="OrthoDB" id="9812700at2"/>
<name>A0A432MPV4_9BACT</name>
<evidence type="ECO:0000313" key="2">
    <source>
        <dbReference type="EMBL" id="RUL89513.1"/>
    </source>
</evidence>
<dbReference type="Proteomes" id="UP000280296">
    <property type="component" value="Unassembled WGS sequence"/>
</dbReference>
<keyword evidence="3" id="KW-1185">Reference proteome</keyword>
<sequence length="359" mass="40107">MTVETLKDCNKKELARMAKDRGIPGWHAMRKDQLVRALTTATAPPSASARSSSTKAHHKSDVKAREPRRRPRPSAIEGAELPSAVSPPRTLDHGCVKDRIITSVRDPYWLHSYWELSRTTLGRAQAAMGQEWHDARPILRLMDVTSEDTTANAERIVRDIPIHGGVNNWYIDVCEPPRSYRVDIGYLSRRGRFFVLARSNVVTTPRAGCADLLDEHWASVDSQYQTIFKQSLHGGSPSRDLQEIFEERLRRPMNPLNFSSLGTGALHNGSSGRAFHFEIDAELIVHGSTEPNAKVTLQGEPVKLRPDGSFSVRFSLPDSRQIIPAVSSSPDGVEERTIVLAVERNTKELEPMIHDGNEL</sequence>
<gene>
    <name evidence="2" type="ORF">TsocGM_01715</name>
</gene>
<proteinExistence type="predicted"/>
<dbReference type="InterPro" id="IPR036269">
    <property type="entry name" value="Rho_N_sf"/>
</dbReference>
<reference evidence="2 3" key="1">
    <citation type="submission" date="2018-12" db="EMBL/GenBank/DDBJ databases">
        <authorList>
            <person name="Toschakov S.V."/>
        </authorList>
    </citation>
    <scope>NUCLEOTIDE SEQUENCE [LARGE SCALE GENOMIC DNA]</scope>
    <source>
        <strain evidence="2 3">GM2012</strain>
    </source>
</reference>
<dbReference type="InterPro" id="IPR032585">
    <property type="entry name" value="DUF4912"/>
</dbReference>
<dbReference type="SUPFAM" id="SSF68912">
    <property type="entry name" value="Rho N-terminal domain-like"/>
    <property type="match status" value="1"/>
</dbReference>
<comment type="caution">
    <text evidence="2">The sequence shown here is derived from an EMBL/GenBank/DDBJ whole genome shotgun (WGS) entry which is preliminary data.</text>
</comment>
<accession>A0A432MPV4</accession>
<dbReference type="RefSeq" id="WP_126723589.1">
    <property type="nucleotide sequence ID" value="NZ_RYZH01000002.1"/>
</dbReference>
<evidence type="ECO:0000313" key="3">
    <source>
        <dbReference type="Proteomes" id="UP000280296"/>
    </source>
</evidence>
<protein>
    <submittedName>
        <fullName evidence="2">DUF4912 domain-containing protein</fullName>
    </submittedName>
</protein>
<evidence type="ECO:0000256" key="1">
    <source>
        <dbReference type="SAM" id="MobiDB-lite"/>
    </source>
</evidence>
<dbReference type="AlphaFoldDB" id="A0A432MPV4"/>
<dbReference type="EMBL" id="RYZH01000002">
    <property type="protein sequence ID" value="RUL89513.1"/>
    <property type="molecule type" value="Genomic_DNA"/>
</dbReference>